<keyword evidence="1" id="KW-0560">Oxidoreductase</keyword>
<sequence>LGMDIICGIHISTIIDARSRSCILPYVHWSTRNSNLLCADNDNVYMDCKRCVVLLRISVQLHRCTNMDSFCNTDGSDLLGNPQKQTHAYLGWRCAVWNVNVRCLTWLIY</sequence>
<dbReference type="GO" id="GO:0004497">
    <property type="term" value="F:monooxygenase activity"/>
    <property type="evidence" value="ECO:0007669"/>
    <property type="project" value="UniProtKB-KW"/>
</dbReference>
<gene>
    <name evidence="1" type="primary">amoA</name>
</gene>
<protein>
    <submittedName>
        <fullName evidence="1">Ammonia monooxygenase subunit A</fullName>
    </submittedName>
</protein>
<evidence type="ECO:0000313" key="1">
    <source>
        <dbReference type="EMBL" id="CDH93660.1"/>
    </source>
</evidence>
<proteinExistence type="predicted"/>
<organism evidence="1">
    <name type="scientific">uncultured Nitrososphaerota archaeon</name>
    <dbReference type="NCBI Taxonomy" id="651141"/>
    <lineage>
        <taxon>Archaea</taxon>
        <taxon>Nitrososphaerota</taxon>
        <taxon>environmental samples</taxon>
    </lineage>
</organism>
<dbReference type="EMBL" id="HG514302">
    <property type="protein sequence ID" value="CDH93660.1"/>
    <property type="molecule type" value="Genomic_DNA"/>
</dbReference>
<feature type="non-terminal residue" evidence="1">
    <location>
        <position position="109"/>
    </location>
</feature>
<keyword evidence="1" id="KW-0503">Monooxygenase</keyword>
<accession>U4PSG1</accession>
<dbReference type="AlphaFoldDB" id="U4PSG1"/>
<feature type="non-terminal residue" evidence="1">
    <location>
        <position position="1"/>
    </location>
</feature>
<name>U4PSG1_9ARCH</name>
<reference evidence="1" key="1">
    <citation type="journal article" date="2016" name="J. Soils Sediments">
        <title>Determinants of the biodiversity patterns of ammonia-oxidizing archaea community in two contrasting forest stands.</title>
        <authorList>
            <person name="Chen J."/>
            <person name="Rui Y."/>
            <person name="Zhou X."/>
            <person name="Ye W."/>
            <person name="Liu W."/>
        </authorList>
    </citation>
    <scope>NUCLEOTIDE SEQUENCE</scope>
    <source>
        <strain evidence="1">Band16</strain>
    </source>
</reference>